<evidence type="ECO:0000259" key="1">
    <source>
        <dbReference type="Pfam" id="PF03372"/>
    </source>
</evidence>
<evidence type="ECO:0000313" key="3">
    <source>
        <dbReference type="Proteomes" id="UP001222275"/>
    </source>
</evidence>
<dbReference type="Gene3D" id="3.60.10.10">
    <property type="entry name" value="Endonuclease/exonuclease/phosphatase"/>
    <property type="match status" value="1"/>
</dbReference>
<sequence length="243" mass="27803">MLKPKTSPITHSDSNHALPECFTLLTWNLQKVDFSHHIHRPIENLLDIENVHLLSLQEAAVKHQQNRFFNLPFFMAPNIETQNTFYGVVTASDYKQSAHHQCLTQSRELGWMTHKTAIITQHLLADGQTLTHVNIHAINFVPNKTFKTELRLLWNNVTDTQGPLIVSGDFNTWNKARLLTLLNATNQLNLSKVTYPDSRAIKTLNRQPLDYIFYRGLMLRDSKALSVPDISDHNPLLASFCTP</sequence>
<dbReference type="GO" id="GO:0004519">
    <property type="term" value="F:endonuclease activity"/>
    <property type="evidence" value="ECO:0007669"/>
    <property type="project" value="UniProtKB-KW"/>
</dbReference>
<reference evidence="2 3" key="1">
    <citation type="submission" date="2022-06" db="EMBL/GenBank/DDBJ databases">
        <title>Thiomicrohabdus sp. nov, an obligately chemolithoautotrophic, sulfur-oxidizing bacterium isolated from beach of Guanyin Mountain. Amoy.</title>
        <authorList>
            <person name="Zhu H."/>
        </authorList>
    </citation>
    <scope>NUCLEOTIDE SEQUENCE [LARGE SCALE GENOMIC DNA]</scope>
    <source>
        <strain evidence="2 3">XGS-01</strain>
    </source>
</reference>
<dbReference type="InterPro" id="IPR005135">
    <property type="entry name" value="Endo/exonuclease/phosphatase"/>
</dbReference>
<organism evidence="2 3">
    <name type="scientific">Thiomicrorhabdus lithotrophica</name>
    <dbReference type="NCBI Taxonomy" id="2949997"/>
    <lineage>
        <taxon>Bacteria</taxon>
        <taxon>Pseudomonadati</taxon>
        <taxon>Pseudomonadota</taxon>
        <taxon>Gammaproteobacteria</taxon>
        <taxon>Thiotrichales</taxon>
        <taxon>Piscirickettsiaceae</taxon>
        <taxon>Thiomicrorhabdus</taxon>
    </lineage>
</organism>
<keyword evidence="2" id="KW-0378">Hydrolase</keyword>
<dbReference type="InterPro" id="IPR036691">
    <property type="entry name" value="Endo/exonu/phosph_ase_sf"/>
</dbReference>
<gene>
    <name evidence="2" type="ORF">NR989_10510</name>
</gene>
<name>A0ABY8CB23_9GAMM</name>
<feature type="domain" description="Endonuclease/exonuclease/phosphatase" evidence="1">
    <location>
        <begin position="25"/>
        <end position="233"/>
    </location>
</feature>
<keyword evidence="2" id="KW-0540">Nuclease</keyword>
<dbReference type="RefSeq" id="WP_275594689.1">
    <property type="nucleotide sequence ID" value="NZ_CP102381.1"/>
</dbReference>
<protein>
    <submittedName>
        <fullName evidence="2">Endonuclease/exonuclease/phosphatase family protein</fullName>
    </submittedName>
</protein>
<keyword evidence="3" id="KW-1185">Reference proteome</keyword>
<accession>A0ABY8CB23</accession>
<keyword evidence="2" id="KW-0255">Endonuclease</keyword>
<evidence type="ECO:0000313" key="2">
    <source>
        <dbReference type="EMBL" id="WEJ62432.1"/>
    </source>
</evidence>
<dbReference type="Proteomes" id="UP001222275">
    <property type="component" value="Chromosome"/>
</dbReference>
<dbReference type="EMBL" id="CP102381">
    <property type="protein sequence ID" value="WEJ62432.1"/>
    <property type="molecule type" value="Genomic_DNA"/>
</dbReference>
<dbReference type="NCBIfam" id="NF003842">
    <property type="entry name" value="PRK05421.1-4"/>
    <property type="match status" value="1"/>
</dbReference>
<dbReference type="SUPFAM" id="SSF56219">
    <property type="entry name" value="DNase I-like"/>
    <property type="match status" value="1"/>
</dbReference>
<proteinExistence type="predicted"/>
<dbReference type="Pfam" id="PF03372">
    <property type="entry name" value="Exo_endo_phos"/>
    <property type="match status" value="1"/>
</dbReference>